<dbReference type="Proteomes" id="UP001352852">
    <property type="component" value="Unassembled WGS sequence"/>
</dbReference>
<dbReference type="EMBL" id="JAHUTJ010021418">
    <property type="protein sequence ID" value="MED6272529.1"/>
    <property type="molecule type" value="Genomic_DNA"/>
</dbReference>
<evidence type="ECO:0000313" key="3">
    <source>
        <dbReference type="Proteomes" id="UP001352852"/>
    </source>
</evidence>
<name>A0ABU7DF94_9TELE</name>
<gene>
    <name evidence="2" type="primary">DYNC2H1_7</name>
    <name evidence="2" type="ORF">CHARACLAT_031346</name>
</gene>
<feature type="non-terminal residue" evidence="2">
    <location>
        <position position="94"/>
    </location>
</feature>
<reference evidence="2 3" key="1">
    <citation type="submission" date="2021-06" db="EMBL/GenBank/DDBJ databases">
        <authorList>
            <person name="Palmer J.M."/>
        </authorList>
    </citation>
    <scope>NUCLEOTIDE SEQUENCE [LARGE SCALE GENOMIC DNA]</scope>
    <source>
        <strain evidence="2 3">CL_MEX2019</strain>
        <tissue evidence="2">Muscle</tissue>
    </source>
</reference>
<feature type="transmembrane region" description="Helical" evidence="1">
    <location>
        <begin position="12"/>
        <end position="32"/>
    </location>
</feature>
<sequence>MPKTSTWGSGQSIAVAVILCVFVFAGACRSVATGSRFDRELWSNGLSPVLNLWKKLNQGSTLIHQKVEPPTEGQKSPILSFIALEQFNAIRLVQ</sequence>
<keyword evidence="1" id="KW-1133">Transmembrane helix</keyword>
<evidence type="ECO:0000256" key="1">
    <source>
        <dbReference type="SAM" id="Phobius"/>
    </source>
</evidence>
<keyword evidence="1" id="KW-0812">Transmembrane</keyword>
<proteinExistence type="predicted"/>
<protein>
    <submittedName>
        <fullName evidence="2">Cytoplasmic dynein 2 heavy chain 1</fullName>
    </submittedName>
</protein>
<organism evidence="2 3">
    <name type="scientific">Characodon lateralis</name>
    <dbReference type="NCBI Taxonomy" id="208331"/>
    <lineage>
        <taxon>Eukaryota</taxon>
        <taxon>Metazoa</taxon>
        <taxon>Chordata</taxon>
        <taxon>Craniata</taxon>
        <taxon>Vertebrata</taxon>
        <taxon>Euteleostomi</taxon>
        <taxon>Actinopterygii</taxon>
        <taxon>Neopterygii</taxon>
        <taxon>Teleostei</taxon>
        <taxon>Neoteleostei</taxon>
        <taxon>Acanthomorphata</taxon>
        <taxon>Ovalentaria</taxon>
        <taxon>Atherinomorphae</taxon>
        <taxon>Cyprinodontiformes</taxon>
        <taxon>Goodeidae</taxon>
        <taxon>Characodon</taxon>
    </lineage>
</organism>
<dbReference type="PROSITE" id="PS51257">
    <property type="entry name" value="PROKAR_LIPOPROTEIN"/>
    <property type="match status" value="1"/>
</dbReference>
<accession>A0ABU7DF94</accession>
<evidence type="ECO:0000313" key="2">
    <source>
        <dbReference type="EMBL" id="MED6272529.1"/>
    </source>
</evidence>
<keyword evidence="1" id="KW-0472">Membrane</keyword>
<keyword evidence="3" id="KW-1185">Reference proteome</keyword>
<comment type="caution">
    <text evidence="2">The sequence shown here is derived from an EMBL/GenBank/DDBJ whole genome shotgun (WGS) entry which is preliminary data.</text>
</comment>